<dbReference type="PROSITE" id="PS00439">
    <property type="entry name" value="ACYLTRANSF_C_1"/>
    <property type="match status" value="1"/>
</dbReference>
<feature type="domain" description="Choline/carnitine acyltransferase" evidence="8">
    <location>
        <begin position="61"/>
        <end position="662"/>
    </location>
</feature>
<dbReference type="SUPFAM" id="SSF52777">
    <property type="entry name" value="CoA-dependent acyltransferases"/>
    <property type="match status" value="2"/>
</dbReference>
<dbReference type="EC" id="2.3.1.6" evidence="5"/>
<comment type="similarity">
    <text evidence="1">Belongs to the carnitine/choline acetyltransferase family.</text>
</comment>
<dbReference type="Pfam" id="PF00755">
    <property type="entry name" value="Carn_acyltransf"/>
    <property type="match status" value="1"/>
</dbReference>
<dbReference type="AlphaFoldDB" id="A0A139WMW1"/>
<evidence type="ECO:0000256" key="4">
    <source>
        <dbReference type="ARBA" id="ARBA00023315"/>
    </source>
</evidence>
<dbReference type="EMBL" id="KQ971312">
    <property type="protein sequence ID" value="KYB29171.1"/>
    <property type="molecule type" value="Genomic_DNA"/>
</dbReference>
<evidence type="ECO:0000256" key="2">
    <source>
        <dbReference type="ARBA" id="ARBA00022679"/>
    </source>
</evidence>
<keyword evidence="3" id="KW-0530">Neurotransmitter biosynthesis</keyword>
<gene>
    <name evidence="10" type="primary">AUGUSTUS-3.0.2_32116</name>
    <name evidence="10" type="ORF">TcasGA2_TC032116</name>
</gene>
<name>A0A139WMW1_TRICA</name>
<evidence type="ECO:0000313" key="11">
    <source>
        <dbReference type="Proteomes" id="UP000007266"/>
    </source>
</evidence>
<evidence type="ECO:0000256" key="5">
    <source>
        <dbReference type="ARBA" id="ARBA00039091"/>
    </source>
</evidence>
<evidence type="ECO:0000313" key="10">
    <source>
        <dbReference type="EMBL" id="KYB29171.1"/>
    </source>
</evidence>
<dbReference type="FunCoup" id="A0A139WMW1">
    <property type="interactions" value="63"/>
</dbReference>
<evidence type="ECO:0000256" key="3">
    <source>
        <dbReference type="ARBA" id="ARBA00022979"/>
    </source>
</evidence>
<dbReference type="STRING" id="7070.A0A139WMW1"/>
<dbReference type="InParanoid" id="A0A139WMW1"/>
<evidence type="ECO:0000256" key="7">
    <source>
        <dbReference type="PIRSR" id="PIRSR600542-1"/>
    </source>
</evidence>
<dbReference type="InterPro" id="IPR007714">
    <property type="entry name" value="CFA20_dom"/>
</dbReference>
<evidence type="ECO:0000256" key="1">
    <source>
        <dbReference type="ARBA" id="ARBA00005232"/>
    </source>
</evidence>
<keyword evidence="4" id="KW-0012">Acyltransferase</keyword>
<dbReference type="PROSITE" id="PS00440">
    <property type="entry name" value="ACYLTRANSF_C_2"/>
    <property type="match status" value="1"/>
</dbReference>
<dbReference type="Gene3D" id="3.30.559.10">
    <property type="entry name" value="Chloramphenicol acetyltransferase-like domain"/>
    <property type="match status" value="1"/>
</dbReference>
<feature type="active site" description="Proton acceptor" evidence="7">
    <location>
        <position position="382"/>
    </location>
</feature>
<dbReference type="InterPro" id="IPR000542">
    <property type="entry name" value="Carn_acyl_trans"/>
</dbReference>
<feature type="domain" description="CFA20" evidence="9">
    <location>
        <begin position="665"/>
        <end position="848"/>
    </location>
</feature>
<accession>A0A139WMW1</accession>
<dbReference type="GO" id="GO:0043005">
    <property type="term" value="C:neuron projection"/>
    <property type="evidence" value="ECO:0000318"/>
    <property type="project" value="GO_Central"/>
</dbReference>
<reference evidence="10 11" key="1">
    <citation type="journal article" date="2008" name="Nature">
        <title>The genome of the model beetle and pest Tribolium castaneum.</title>
        <authorList>
            <consortium name="Tribolium Genome Sequencing Consortium"/>
            <person name="Richards S."/>
            <person name="Gibbs R.A."/>
            <person name="Weinstock G.M."/>
            <person name="Brown S.J."/>
            <person name="Denell R."/>
            <person name="Beeman R.W."/>
            <person name="Gibbs R."/>
            <person name="Beeman R.W."/>
            <person name="Brown S.J."/>
            <person name="Bucher G."/>
            <person name="Friedrich M."/>
            <person name="Grimmelikhuijzen C.J."/>
            <person name="Klingler M."/>
            <person name="Lorenzen M."/>
            <person name="Richards S."/>
            <person name="Roth S."/>
            <person name="Schroder R."/>
            <person name="Tautz D."/>
            <person name="Zdobnov E.M."/>
            <person name="Muzny D."/>
            <person name="Gibbs R.A."/>
            <person name="Weinstock G.M."/>
            <person name="Attaway T."/>
            <person name="Bell S."/>
            <person name="Buhay C.J."/>
            <person name="Chandrabose M.N."/>
            <person name="Chavez D."/>
            <person name="Clerk-Blankenburg K.P."/>
            <person name="Cree A."/>
            <person name="Dao M."/>
            <person name="Davis C."/>
            <person name="Chacko J."/>
            <person name="Dinh H."/>
            <person name="Dugan-Rocha S."/>
            <person name="Fowler G."/>
            <person name="Garner T.T."/>
            <person name="Garnes J."/>
            <person name="Gnirke A."/>
            <person name="Hawes A."/>
            <person name="Hernandez J."/>
            <person name="Hines S."/>
            <person name="Holder M."/>
            <person name="Hume J."/>
            <person name="Jhangiani S.N."/>
            <person name="Joshi V."/>
            <person name="Khan Z.M."/>
            <person name="Jackson L."/>
            <person name="Kovar C."/>
            <person name="Kowis A."/>
            <person name="Lee S."/>
            <person name="Lewis L.R."/>
            <person name="Margolis J."/>
            <person name="Morgan M."/>
            <person name="Nazareth L.V."/>
            <person name="Nguyen N."/>
            <person name="Okwuonu G."/>
            <person name="Parker D."/>
            <person name="Richards S."/>
            <person name="Ruiz S.J."/>
            <person name="Santibanez J."/>
            <person name="Savard J."/>
            <person name="Scherer S.E."/>
            <person name="Schneider B."/>
            <person name="Sodergren E."/>
            <person name="Tautz D."/>
            <person name="Vattahil S."/>
            <person name="Villasana D."/>
            <person name="White C.S."/>
            <person name="Wright R."/>
            <person name="Park Y."/>
            <person name="Beeman R.W."/>
            <person name="Lord J."/>
            <person name="Oppert B."/>
            <person name="Lorenzen M."/>
            <person name="Brown S."/>
            <person name="Wang L."/>
            <person name="Savard J."/>
            <person name="Tautz D."/>
            <person name="Richards S."/>
            <person name="Weinstock G."/>
            <person name="Gibbs R.A."/>
            <person name="Liu Y."/>
            <person name="Worley K."/>
            <person name="Weinstock G."/>
            <person name="Elsik C.G."/>
            <person name="Reese J.T."/>
            <person name="Elhaik E."/>
            <person name="Landan G."/>
            <person name="Graur D."/>
            <person name="Arensburger P."/>
            <person name="Atkinson P."/>
            <person name="Beeman R.W."/>
            <person name="Beidler J."/>
            <person name="Brown S.J."/>
            <person name="Demuth J.P."/>
            <person name="Drury D.W."/>
            <person name="Du Y.Z."/>
            <person name="Fujiwara H."/>
            <person name="Lorenzen M."/>
            <person name="Maselli V."/>
            <person name="Osanai M."/>
            <person name="Park Y."/>
            <person name="Robertson H.M."/>
            <person name="Tu Z."/>
            <person name="Wang J.J."/>
            <person name="Wang S."/>
            <person name="Richards S."/>
            <person name="Song H."/>
            <person name="Zhang L."/>
            <person name="Sodergren E."/>
            <person name="Werner D."/>
            <person name="Stanke M."/>
            <person name="Morgenstern B."/>
            <person name="Solovyev V."/>
            <person name="Kosarev P."/>
            <person name="Brown G."/>
            <person name="Chen H.C."/>
            <person name="Ermolaeva O."/>
            <person name="Hlavina W."/>
            <person name="Kapustin Y."/>
            <person name="Kiryutin B."/>
            <person name="Kitts P."/>
            <person name="Maglott D."/>
            <person name="Pruitt K."/>
            <person name="Sapojnikov V."/>
            <person name="Souvorov A."/>
            <person name="Mackey A.J."/>
            <person name="Waterhouse R.M."/>
            <person name="Wyder S."/>
            <person name="Zdobnov E.M."/>
            <person name="Zdobnov E.M."/>
            <person name="Wyder S."/>
            <person name="Kriventseva E.V."/>
            <person name="Kadowaki T."/>
            <person name="Bork P."/>
            <person name="Aranda M."/>
            <person name="Bao R."/>
            <person name="Beermann A."/>
            <person name="Berns N."/>
            <person name="Bolognesi R."/>
            <person name="Bonneton F."/>
            <person name="Bopp D."/>
            <person name="Brown S.J."/>
            <person name="Bucher G."/>
            <person name="Butts T."/>
            <person name="Chaumot A."/>
            <person name="Denell R.E."/>
            <person name="Ferrier D.E."/>
            <person name="Friedrich M."/>
            <person name="Gordon C.M."/>
            <person name="Jindra M."/>
            <person name="Klingler M."/>
            <person name="Lan Q."/>
            <person name="Lattorff H.M."/>
            <person name="Laudet V."/>
            <person name="von Levetsow C."/>
            <person name="Liu Z."/>
            <person name="Lutz R."/>
            <person name="Lynch J.A."/>
            <person name="da Fonseca R.N."/>
            <person name="Posnien N."/>
            <person name="Reuter R."/>
            <person name="Roth S."/>
            <person name="Savard J."/>
            <person name="Schinko J.B."/>
            <person name="Schmitt C."/>
            <person name="Schoppmeier M."/>
            <person name="Schroder R."/>
            <person name="Shippy T.D."/>
            <person name="Simonnet F."/>
            <person name="Marques-Souza H."/>
            <person name="Tautz D."/>
            <person name="Tomoyasu Y."/>
            <person name="Trauner J."/>
            <person name="Van der Zee M."/>
            <person name="Vervoort M."/>
            <person name="Wittkopp N."/>
            <person name="Wimmer E.A."/>
            <person name="Yang X."/>
            <person name="Jones A.K."/>
            <person name="Sattelle D.B."/>
            <person name="Ebert P.R."/>
            <person name="Nelson D."/>
            <person name="Scott J.G."/>
            <person name="Beeman R.W."/>
            <person name="Muthukrishnan S."/>
            <person name="Kramer K.J."/>
            <person name="Arakane Y."/>
            <person name="Beeman R.W."/>
            <person name="Zhu Q."/>
            <person name="Hogenkamp D."/>
            <person name="Dixit R."/>
            <person name="Oppert B."/>
            <person name="Jiang H."/>
            <person name="Zou Z."/>
            <person name="Marshall J."/>
            <person name="Elpidina E."/>
            <person name="Vinokurov K."/>
            <person name="Oppert C."/>
            <person name="Zou Z."/>
            <person name="Evans J."/>
            <person name="Lu Z."/>
            <person name="Zhao P."/>
            <person name="Sumathipala N."/>
            <person name="Altincicek B."/>
            <person name="Vilcinskas A."/>
            <person name="Williams M."/>
            <person name="Hultmark D."/>
            <person name="Hetru C."/>
            <person name="Jiang H."/>
            <person name="Grimmelikhuijzen C.J."/>
            <person name="Hauser F."/>
            <person name="Cazzamali G."/>
            <person name="Williamson M."/>
            <person name="Park Y."/>
            <person name="Li B."/>
            <person name="Tanaka Y."/>
            <person name="Predel R."/>
            <person name="Neupert S."/>
            <person name="Schachtner J."/>
            <person name="Verleyen P."/>
            <person name="Raible F."/>
            <person name="Bork P."/>
            <person name="Friedrich M."/>
            <person name="Walden K.K."/>
            <person name="Robertson H.M."/>
            <person name="Angeli S."/>
            <person name="Foret S."/>
            <person name="Bucher G."/>
            <person name="Schuetz S."/>
            <person name="Maleszka R."/>
            <person name="Wimmer E.A."/>
            <person name="Beeman R.W."/>
            <person name="Lorenzen M."/>
            <person name="Tomoyasu Y."/>
            <person name="Miller S.C."/>
            <person name="Grossmann D."/>
            <person name="Bucher G."/>
        </authorList>
    </citation>
    <scope>NUCLEOTIDE SEQUENCE [LARGE SCALE GENOMIC DNA]</scope>
    <source>
        <strain evidence="10 11">Georgia GA2</strain>
    </source>
</reference>
<dbReference type="eggNOG" id="KOG3717">
    <property type="taxonomic scope" value="Eukaryota"/>
</dbReference>
<keyword evidence="2" id="KW-0808">Transferase</keyword>
<reference evidence="10 11" key="2">
    <citation type="journal article" date="2010" name="Nucleic Acids Res.">
        <title>BeetleBase in 2010: revisions to provide comprehensive genomic information for Tribolium castaneum.</title>
        <authorList>
            <person name="Kim H.S."/>
            <person name="Murphy T."/>
            <person name="Xia J."/>
            <person name="Caragea D."/>
            <person name="Park Y."/>
            <person name="Beeman R.W."/>
            <person name="Lorenzen M.D."/>
            <person name="Butcher S."/>
            <person name="Manak J.R."/>
            <person name="Brown S.J."/>
        </authorList>
    </citation>
    <scope>GENOME REANNOTATION</scope>
    <source>
        <strain evidence="10 11">Georgia GA2</strain>
    </source>
</reference>
<evidence type="ECO:0000259" key="8">
    <source>
        <dbReference type="Pfam" id="PF00755"/>
    </source>
</evidence>
<evidence type="ECO:0000256" key="6">
    <source>
        <dbReference type="ARBA" id="ARBA00040495"/>
    </source>
</evidence>
<dbReference type="GO" id="GO:0008292">
    <property type="term" value="P:acetylcholine biosynthetic process"/>
    <property type="evidence" value="ECO:0000318"/>
    <property type="project" value="GO_Central"/>
</dbReference>
<dbReference type="OMA" id="RYTCEYL"/>
<sequence>MRRAKTLYDHGSARLALLAGPSPNRWRESLLSLPKKWLSGTSLVPPSSTTASTEELPLPKLPVPELEQTMNKYEYTMRPLLNTEEQRKLKNLIEKFAGPGGLGTQLQLYLQDRREKMDNWAYDYWLDDMYLKNPSSLPVNSNPGMVFPPRKFTTILDVARFTARLLDAALDHKTYLDKKQLPVELATSREPGQPLCMAQYYRILGTCRIPGRKKDAQVVPGKSESEHVIVICRSQLYCVPVQAPDRGRLSEDEICAQLLHILDDAPCLASPPPVGLLTAWKRPLWAEARENLMGSERNRRNLDLIQRSLLVVCLDEGLGSGFNCRLQRGGKGHSAGHRDETNLAVQMIHGGGSTCDTANRWFDKTIQLIVSGDGACGLCYEHSQAEGIAVIQLVEKLWKHADSQPATSEVPSASISHLPPPERLEWTLDDKDFSRIEEAALSIDNLVKDLDFQVFRYTNYGKDFIKSCKVSPDVYIQLALQLAYYRLYGKLTATYESASTRRFRLGRVDCIRSASPEALAWAMAMAQPKDEDDSKKVTFHLVSDEEKLRLWKEAIKRQTTEMVDNILGQGIDIHLLGLREAARETSPTAAHPLPDIFTDYTYKLANKFLLSTSQVATSTDSFMGYGPVEPDGYGASYNPKPDHIIFCLSAFWSSESCLSEKFPVMFKNTFQSGFLSILYSIGSKPLQIWDKKVKNGHIKRITDEDIQSLVLEVVGCNVSTTYITCPADPRKTLGIKLPYLVMIVKNLKKYFTFEVQILDDKNVRRRFRASNYQSTTRVKPFICTMPMRLDEGWNQIQFNVADFTRRAYGTNYVETLRVQVHANCRIRRVYFSDRLYSEDELPAEFKLFLPIQNKTRTAVAAQ</sequence>
<dbReference type="GO" id="GO:0005737">
    <property type="term" value="C:cytoplasm"/>
    <property type="evidence" value="ECO:0000318"/>
    <property type="project" value="GO_Central"/>
</dbReference>
<keyword evidence="11" id="KW-1185">Reference proteome</keyword>
<dbReference type="InterPro" id="IPR023213">
    <property type="entry name" value="CAT-like_dom_sf"/>
</dbReference>
<dbReference type="Gene3D" id="3.30.559.70">
    <property type="entry name" value="Choline/Carnitine o-acyltransferase, domain 2"/>
    <property type="match status" value="1"/>
</dbReference>
<dbReference type="PANTHER" id="PTHR22589:SF14">
    <property type="entry name" value="CHOLINE O-ACETYLTRANSFERASE"/>
    <property type="match status" value="1"/>
</dbReference>
<dbReference type="GO" id="GO:0004102">
    <property type="term" value="F:choline O-acetyltransferase activity"/>
    <property type="evidence" value="ECO:0000318"/>
    <property type="project" value="GO_Central"/>
</dbReference>
<dbReference type="InterPro" id="IPR039551">
    <property type="entry name" value="Cho/carn_acyl_trans"/>
</dbReference>
<dbReference type="FunFam" id="3.30.559.70:FF:000011">
    <property type="entry name" value="Choline O-acetyltransferase"/>
    <property type="match status" value="1"/>
</dbReference>
<evidence type="ECO:0000259" key="9">
    <source>
        <dbReference type="Pfam" id="PF05018"/>
    </source>
</evidence>
<dbReference type="Proteomes" id="UP000007266">
    <property type="component" value="Linkage group 2"/>
</dbReference>
<dbReference type="GO" id="GO:0045202">
    <property type="term" value="C:synapse"/>
    <property type="evidence" value="ECO:0007669"/>
    <property type="project" value="GOC"/>
</dbReference>
<proteinExistence type="inferred from homology"/>
<dbReference type="Pfam" id="PF05018">
    <property type="entry name" value="CFA20_dom"/>
    <property type="match status" value="1"/>
</dbReference>
<dbReference type="PANTHER" id="PTHR22589">
    <property type="entry name" value="CARNITINE O-ACYLTRANSFERASE"/>
    <property type="match status" value="1"/>
</dbReference>
<dbReference type="InterPro" id="IPR042231">
    <property type="entry name" value="Cho/carn_acyl_trans_2"/>
</dbReference>
<organism evidence="10 11">
    <name type="scientific">Tribolium castaneum</name>
    <name type="common">Red flour beetle</name>
    <dbReference type="NCBI Taxonomy" id="7070"/>
    <lineage>
        <taxon>Eukaryota</taxon>
        <taxon>Metazoa</taxon>
        <taxon>Ecdysozoa</taxon>
        <taxon>Arthropoda</taxon>
        <taxon>Hexapoda</taxon>
        <taxon>Insecta</taxon>
        <taxon>Pterygota</taxon>
        <taxon>Neoptera</taxon>
        <taxon>Endopterygota</taxon>
        <taxon>Coleoptera</taxon>
        <taxon>Polyphaga</taxon>
        <taxon>Cucujiformia</taxon>
        <taxon>Tenebrionidae</taxon>
        <taxon>Tenebrionidae incertae sedis</taxon>
        <taxon>Tribolium</taxon>
    </lineage>
</organism>
<dbReference type="GO" id="GO:0007274">
    <property type="term" value="P:neuromuscular synaptic transmission"/>
    <property type="evidence" value="ECO:0000318"/>
    <property type="project" value="GO_Central"/>
</dbReference>
<protein>
    <recommendedName>
        <fullName evidence="6">Choline O-acetyltransferase</fullName>
        <ecNumber evidence="5">2.3.1.6</ecNumber>
    </recommendedName>
</protein>